<accession>A0ABD1ZJR0</accession>
<keyword evidence="2" id="KW-1185">Reference proteome</keyword>
<comment type="caution">
    <text evidence="1">The sequence shown here is derived from an EMBL/GenBank/DDBJ whole genome shotgun (WGS) entry which is preliminary data.</text>
</comment>
<sequence length="197" mass="21313">MACKSAVPVSHENNDSLVVGRPRIREYVNTSTPSNSMDGKKAVAASHEEDDFLFQLRLQKHVGSSSSSSYSVVPASHEYAHDEDSITDRECASHSASWDSVESYSSSVQSCAVAGQAPLEGLVILGGEYSETGLTDGQVEESHQKKGVFHDLQALRMRGTFVGNGLRGMVGMISDVLSQSRSREDYELKYSGVFGLC</sequence>
<gene>
    <name evidence="1" type="ORF">R1flu_019818</name>
</gene>
<organism evidence="1 2">
    <name type="scientific">Riccia fluitans</name>
    <dbReference type="NCBI Taxonomy" id="41844"/>
    <lineage>
        <taxon>Eukaryota</taxon>
        <taxon>Viridiplantae</taxon>
        <taxon>Streptophyta</taxon>
        <taxon>Embryophyta</taxon>
        <taxon>Marchantiophyta</taxon>
        <taxon>Marchantiopsida</taxon>
        <taxon>Marchantiidae</taxon>
        <taxon>Marchantiales</taxon>
        <taxon>Ricciaceae</taxon>
        <taxon>Riccia</taxon>
    </lineage>
</organism>
<evidence type="ECO:0000313" key="2">
    <source>
        <dbReference type="Proteomes" id="UP001605036"/>
    </source>
</evidence>
<proteinExistence type="predicted"/>
<dbReference type="AlphaFoldDB" id="A0ABD1ZJR0"/>
<dbReference type="Proteomes" id="UP001605036">
    <property type="component" value="Unassembled WGS sequence"/>
</dbReference>
<name>A0ABD1ZJR0_9MARC</name>
<evidence type="ECO:0000313" key="1">
    <source>
        <dbReference type="EMBL" id="KAL2651690.1"/>
    </source>
</evidence>
<protein>
    <submittedName>
        <fullName evidence="1">Uncharacterized protein</fullName>
    </submittedName>
</protein>
<dbReference type="EMBL" id="JBHFFA010000001">
    <property type="protein sequence ID" value="KAL2651690.1"/>
    <property type="molecule type" value="Genomic_DNA"/>
</dbReference>
<reference evidence="1 2" key="1">
    <citation type="submission" date="2024-09" db="EMBL/GenBank/DDBJ databases">
        <title>Chromosome-scale assembly of Riccia fluitans.</title>
        <authorList>
            <person name="Paukszto L."/>
            <person name="Sawicki J."/>
            <person name="Karawczyk K."/>
            <person name="Piernik-Szablinska J."/>
            <person name="Szczecinska M."/>
            <person name="Mazdziarz M."/>
        </authorList>
    </citation>
    <scope>NUCLEOTIDE SEQUENCE [LARGE SCALE GENOMIC DNA]</scope>
    <source>
        <strain evidence="1">Rf_01</strain>
        <tissue evidence="1">Aerial parts of the thallus</tissue>
    </source>
</reference>